<name>A0A2Z6MX22_TRISU</name>
<gene>
    <name evidence="4" type="ORF">TSUD_189540</name>
</gene>
<dbReference type="InterPro" id="IPR004314">
    <property type="entry name" value="Neprosin"/>
</dbReference>
<feature type="domain" description="Neprosin PEP catalytic" evidence="3">
    <location>
        <begin position="153"/>
        <end position="236"/>
    </location>
</feature>
<dbReference type="PANTHER" id="PTHR31589:SF175">
    <property type="entry name" value="CARBOXYL-TERMINAL PEPTIDASE"/>
    <property type="match status" value="1"/>
</dbReference>
<dbReference type="InterPro" id="IPR025521">
    <property type="entry name" value="Neprosin_propep"/>
</dbReference>
<dbReference type="PROSITE" id="PS52045">
    <property type="entry name" value="NEPROSIN_PEP_CD"/>
    <property type="match status" value="1"/>
</dbReference>
<keyword evidence="2" id="KW-0732">Signal</keyword>
<dbReference type="Pfam" id="PF14365">
    <property type="entry name" value="Neprosin_AP"/>
    <property type="match status" value="1"/>
</dbReference>
<feature type="signal peptide" evidence="2">
    <location>
        <begin position="1"/>
        <end position="21"/>
    </location>
</feature>
<accession>A0A2Z6MX22</accession>
<dbReference type="InterPro" id="IPR053168">
    <property type="entry name" value="Glutamic_endopeptidase"/>
</dbReference>
<evidence type="ECO:0000256" key="2">
    <source>
        <dbReference type="SAM" id="SignalP"/>
    </source>
</evidence>
<feature type="region of interest" description="Disordered" evidence="1">
    <location>
        <begin position="86"/>
        <end position="108"/>
    </location>
</feature>
<dbReference type="AlphaFoldDB" id="A0A2Z6MX22"/>
<reference evidence="5" key="1">
    <citation type="journal article" date="2017" name="Front. Plant Sci.">
        <title>Climate Clever Clovers: New Paradigm to Reduce the Environmental Footprint of Ruminants by Breeding Low Methanogenic Forages Utilizing Haplotype Variation.</title>
        <authorList>
            <person name="Kaur P."/>
            <person name="Appels R."/>
            <person name="Bayer P.E."/>
            <person name="Keeble-Gagnere G."/>
            <person name="Wang J."/>
            <person name="Hirakawa H."/>
            <person name="Shirasawa K."/>
            <person name="Vercoe P."/>
            <person name="Stefanova K."/>
            <person name="Durmic Z."/>
            <person name="Nichols P."/>
            <person name="Revell C."/>
            <person name="Isobe S.N."/>
            <person name="Edwards D."/>
            <person name="Erskine W."/>
        </authorList>
    </citation>
    <scope>NUCLEOTIDE SEQUENCE [LARGE SCALE GENOMIC DNA]</scope>
    <source>
        <strain evidence="5">cv. Daliak</strain>
    </source>
</reference>
<protein>
    <recommendedName>
        <fullName evidence="3">Neprosin PEP catalytic domain-containing protein</fullName>
    </recommendedName>
</protein>
<evidence type="ECO:0000313" key="4">
    <source>
        <dbReference type="EMBL" id="GAU21367.1"/>
    </source>
</evidence>
<proteinExistence type="predicted"/>
<keyword evidence="5" id="KW-1185">Reference proteome</keyword>
<dbReference type="EMBL" id="DF973228">
    <property type="protein sequence ID" value="GAU21367.1"/>
    <property type="molecule type" value="Genomic_DNA"/>
</dbReference>
<evidence type="ECO:0000256" key="1">
    <source>
        <dbReference type="SAM" id="MobiDB-lite"/>
    </source>
</evidence>
<dbReference type="Gene3D" id="3.90.1320.10">
    <property type="entry name" value="Outer-capsid protein sigma 3, large lobe"/>
    <property type="match status" value="1"/>
</dbReference>
<dbReference type="Pfam" id="PF03080">
    <property type="entry name" value="Neprosin"/>
    <property type="match status" value="1"/>
</dbReference>
<evidence type="ECO:0000313" key="5">
    <source>
        <dbReference type="Proteomes" id="UP000242715"/>
    </source>
</evidence>
<feature type="chain" id="PRO_5016465490" description="Neprosin PEP catalytic domain-containing protein" evidence="2">
    <location>
        <begin position="22"/>
        <end position="236"/>
    </location>
</feature>
<evidence type="ECO:0000259" key="3">
    <source>
        <dbReference type="PROSITE" id="PS52045"/>
    </source>
</evidence>
<organism evidence="4 5">
    <name type="scientific">Trifolium subterraneum</name>
    <name type="common">Subterranean clover</name>
    <dbReference type="NCBI Taxonomy" id="3900"/>
    <lineage>
        <taxon>Eukaryota</taxon>
        <taxon>Viridiplantae</taxon>
        <taxon>Streptophyta</taxon>
        <taxon>Embryophyta</taxon>
        <taxon>Tracheophyta</taxon>
        <taxon>Spermatophyta</taxon>
        <taxon>Magnoliopsida</taxon>
        <taxon>eudicotyledons</taxon>
        <taxon>Gunneridae</taxon>
        <taxon>Pentapetalae</taxon>
        <taxon>rosids</taxon>
        <taxon>fabids</taxon>
        <taxon>Fabales</taxon>
        <taxon>Fabaceae</taxon>
        <taxon>Papilionoideae</taxon>
        <taxon>50 kb inversion clade</taxon>
        <taxon>NPAAA clade</taxon>
        <taxon>Hologalegina</taxon>
        <taxon>IRL clade</taxon>
        <taxon>Trifolieae</taxon>
        <taxon>Trifolium</taxon>
    </lineage>
</organism>
<dbReference type="PANTHER" id="PTHR31589">
    <property type="entry name" value="PROTEIN, PUTATIVE (DUF239)-RELATED-RELATED"/>
    <property type="match status" value="1"/>
</dbReference>
<sequence>MDFSTSIITFFLVLLVCPVYSSEISSNHETNQTFRSVEEFHKFKKTIATHLRQINKPAVKTIKSFNGDIIDCIPIDKQLAFDHPILKGQKPLNPPERSRGHNQTDNLNDNFQLWSSSGQSCPEKTVPIKRTTKEDMLRASSIKRFGRKINKVVRNNVDSGHVHATTSVTGEFYGAKSNLNVWAPQVANMNEFSLAQIWVTSGPFESVNTIEAGWQVNPGLFGDNLPRLFIYWTVSN</sequence>
<dbReference type="Proteomes" id="UP000242715">
    <property type="component" value="Unassembled WGS sequence"/>
</dbReference>
<dbReference type="OrthoDB" id="1858978at2759"/>